<keyword evidence="5" id="KW-1015">Disulfide bond</keyword>
<dbReference type="InterPro" id="IPR051998">
    <property type="entry name" value="Meteorin-like"/>
</dbReference>
<feature type="chain" id="PRO_5035786124" description="Meteorin-like protein" evidence="6">
    <location>
        <begin position="24"/>
        <end position="289"/>
    </location>
</feature>
<feature type="signal peptide" evidence="6">
    <location>
        <begin position="1"/>
        <end position="23"/>
    </location>
</feature>
<protein>
    <recommendedName>
        <fullName evidence="9">Meteorin-like protein</fullName>
    </recommendedName>
</protein>
<keyword evidence="8" id="KW-1185">Reference proteome</keyword>
<evidence type="ECO:0000313" key="7">
    <source>
        <dbReference type="EMBL" id="KAF7698104.1"/>
    </source>
</evidence>
<dbReference type="GO" id="GO:0005615">
    <property type="term" value="C:extracellular space"/>
    <property type="evidence" value="ECO:0007669"/>
    <property type="project" value="TreeGrafter"/>
</dbReference>
<evidence type="ECO:0000256" key="1">
    <source>
        <dbReference type="ARBA" id="ARBA00004613"/>
    </source>
</evidence>
<evidence type="ECO:0000256" key="6">
    <source>
        <dbReference type="SAM" id="SignalP"/>
    </source>
</evidence>
<sequence>MSPKGSWILQYLHTVCFLTCCTADLCNWRGSGVVGSSLSGSVQQVRLRCSAGSVTWFSPRHALRVVLQPNVWGARPVAVCVKALRGLRGAAVFVERAASLDLVLQDGESPEQVRCFRAHKAQSVAIFLQASPQIPAGPSVVGFRYELLRDNSSAKEVQTSTVQAACQPCSELEILKAVCNSDFVIRGFIRNVSHDSERQTSLVEVQKGRVYRQRSGVFEREPGLSGSWHGYIHTHLRCGVKAGAGQFLFTGSELFGEAWLGCAPRFKDFQSLYRSAKKAHQLPCDFPTD</sequence>
<evidence type="ECO:0000313" key="8">
    <source>
        <dbReference type="Proteomes" id="UP000606274"/>
    </source>
</evidence>
<comment type="similarity">
    <text evidence="2">Belongs to the meteorin family.</text>
</comment>
<evidence type="ECO:0000256" key="2">
    <source>
        <dbReference type="ARBA" id="ARBA00005669"/>
    </source>
</evidence>
<dbReference type="Proteomes" id="UP000606274">
    <property type="component" value="Unassembled WGS sequence"/>
</dbReference>
<evidence type="ECO:0000256" key="4">
    <source>
        <dbReference type="ARBA" id="ARBA00022729"/>
    </source>
</evidence>
<name>A0A8T0AZV0_SILME</name>
<evidence type="ECO:0008006" key="9">
    <source>
        <dbReference type="Google" id="ProtNLM"/>
    </source>
</evidence>
<dbReference type="AlphaFoldDB" id="A0A8T0AZV0"/>
<comment type="subcellular location">
    <subcellularLocation>
        <location evidence="1">Secreted</location>
    </subcellularLocation>
</comment>
<comment type="caution">
    <text evidence="7">The sequence shown here is derived from an EMBL/GenBank/DDBJ whole genome shotgun (WGS) entry which is preliminary data.</text>
</comment>
<gene>
    <name evidence="7" type="ORF">HF521_004614</name>
</gene>
<dbReference type="GO" id="GO:0005179">
    <property type="term" value="F:hormone activity"/>
    <property type="evidence" value="ECO:0007669"/>
    <property type="project" value="TreeGrafter"/>
</dbReference>
<dbReference type="PANTHER" id="PTHR28593">
    <property type="entry name" value="METEORIN-LIKE PROTEIN"/>
    <property type="match status" value="1"/>
</dbReference>
<dbReference type="PANTHER" id="PTHR28593:SF4">
    <property type="entry name" value="METEORIN-LIKE PROTEIN"/>
    <property type="match status" value="1"/>
</dbReference>
<keyword evidence="3" id="KW-0964">Secreted</keyword>
<reference evidence="7" key="1">
    <citation type="submission" date="2020-08" db="EMBL/GenBank/DDBJ databases">
        <title>Chromosome-level assembly of Southern catfish (Silurus meridionalis) provides insights into visual adaptation to the nocturnal and benthic lifestyles.</title>
        <authorList>
            <person name="Zhang Y."/>
            <person name="Wang D."/>
            <person name="Peng Z."/>
        </authorList>
    </citation>
    <scope>NUCLEOTIDE SEQUENCE</scope>
    <source>
        <strain evidence="7">SWU-2019-XX</strain>
        <tissue evidence="7">Muscle</tissue>
    </source>
</reference>
<dbReference type="EMBL" id="JABFDY010000014">
    <property type="protein sequence ID" value="KAF7698104.1"/>
    <property type="molecule type" value="Genomic_DNA"/>
</dbReference>
<accession>A0A8T0AZV0</accession>
<evidence type="ECO:0000256" key="5">
    <source>
        <dbReference type="ARBA" id="ARBA00023157"/>
    </source>
</evidence>
<evidence type="ECO:0000256" key="3">
    <source>
        <dbReference type="ARBA" id="ARBA00022525"/>
    </source>
</evidence>
<organism evidence="7 8">
    <name type="scientific">Silurus meridionalis</name>
    <name type="common">Southern catfish</name>
    <name type="synonym">Silurus soldatovi meridionalis</name>
    <dbReference type="NCBI Taxonomy" id="175797"/>
    <lineage>
        <taxon>Eukaryota</taxon>
        <taxon>Metazoa</taxon>
        <taxon>Chordata</taxon>
        <taxon>Craniata</taxon>
        <taxon>Vertebrata</taxon>
        <taxon>Euteleostomi</taxon>
        <taxon>Actinopterygii</taxon>
        <taxon>Neopterygii</taxon>
        <taxon>Teleostei</taxon>
        <taxon>Ostariophysi</taxon>
        <taxon>Siluriformes</taxon>
        <taxon>Siluridae</taxon>
        <taxon>Silurus</taxon>
    </lineage>
</organism>
<keyword evidence="4 6" id="KW-0732">Signal</keyword>
<proteinExistence type="inferred from homology"/>